<dbReference type="Proteomes" id="UP000190834">
    <property type="component" value="Unassembled WGS sequence"/>
</dbReference>
<dbReference type="GO" id="GO:0019836">
    <property type="term" value="P:symbiont-mediated hemolysis of host erythrocyte"/>
    <property type="evidence" value="ECO:0007669"/>
    <property type="project" value="InterPro"/>
</dbReference>
<protein>
    <submittedName>
        <fullName evidence="2">Aegerolysin</fullName>
    </submittedName>
</protein>
<sequence length="132" mass="14577">MAYAQWISITIEPKNYDVTIKNIHSDWGKFYQGSKDNEISPEDIDGRVVKVGEKFTISSCGRSDAASGTEGSFDIYRDDTHVGNYYWDCPWGSKKNTSTWTNDNSNFITQVTGGNLDSGAIGNVSIVSVYIG</sequence>
<dbReference type="PIRSF" id="PIRSF007951">
    <property type="entry name" value="Hemolysin, aegerolysin type"/>
    <property type="match status" value="1"/>
</dbReference>
<dbReference type="AlphaFoldDB" id="A0A1T4SJ01"/>
<dbReference type="RefSeq" id="WP_078927613.1">
    <property type="nucleotide sequence ID" value="NZ_FUXB01000033.1"/>
</dbReference>
<reference evidence="3" key="1">
    <citation type="submission" date="2017-02" db="EMBL/GenBank/DDBJ databases">
        <authorList>
            <person name="Varghese N."/>
            <person name="Submissions S."/>
        </authorList>
    </citation>
    <scope>NUCLEOTIDE SEQUENCE [LARGE SCALE GENOMIC DNA]</scope>
    <source>
        <strain evidence="3">DSM 19608</strain>
    </source>
</reference>
<dbReference type="STRING" id="1123491.SAMN02745782_03324"/>
<dbReference type="Gene3D" id="2.60.270.50">
    <property type="match status" value="1"/>
</dbReference>
<evidence type="ECO:0000313" key="2">
    <source>
        <dbReference type="EMBL" id="SKA28157.1"/>
    </source>
</evidence>
<evidence type="ECO:0000256" key="1">
    <source>
        <dbReference type="ARBA" id="ARBA00010795"/>
    </source>
</evidence>
<keyword evidence="3" id="KW-1185">Reference proteome</keyword>
<dbReference type="GeneID" id="70581882"/>
<comment type="similarity">
    <text evidence="1">Belongs to the aegerolysin family.</text>
</comment>
<proteinExistence type="inferred from homology"/>
<evidence type="ECO:0000313" key="3">
    <source>
        <dbReference type="Proteomes" id="UP000190834"/>
    </source>
</evidence>
<name>A0A1T4SJ01_VIBCI</name>
<dbReference type="Pfam" id="PF06355">
    <property type="entry name" value="Aegerolysin"/>
    <property type="match status" value="1"/>
</dbReference>
<dbReference type="InterPro" id="IPR009413">
    <property type="entry name" value="Aegerolysin-typ"/>
</dbReference>
<gene>
    <name evidence="2" type="ORF">SAMN02745782_03324</name>
</gene>
<organism evidence="2 3">
    <name type="scientific">Vibrio cincinnatiensis DSM 19608</name>
    <dbReference type="NCBI Taxonomy" id="1123491"/>
    <lineage>
        <taxon>Bacteria</taxon>
        <taxon>Pseudomonadati</taxon>
        <taxon>Pseudomonadota</taxon>
        <taxon>Gammaproteobacteria</taxon>
        <taxon>Vibrionales</taxon>
        <taxon>Vibrionaceae</taxon>
        <taxon>Vibrio</taxon>
    </lineage>
</organism>
<dbReference type="EMBL" id="FUXB01000033">
    <property type="protein sequence ID" value="SKA28157.1"/>
    <property type="molecule type" value="Genomic_DNA"/>
</dbReference>
<dbReference type="SMR" id="A0A1T4SJ01"/>
<dbReference type="OrthoDB" id="9155180at2"/>
<accession>A0A1T4SJ01</accession>